<dbReference type="AlphaFoldDB" id="A0A2N7BK22"/>
<dbReference type="EMBL" id="MCSI01000163">
    <property type="protein sequence ID" value="PME57024.1"/>
    <property type="molecule type" value="Genomic_DNA"/>
</dbReference>
<dbReference type="Proteomes" id="UP000235778">
    <property type="component" value="Unassembled WGS sequence"/>
</dbReference>
<evidence type="ECO:0000313" key="3">
    <source>
        <dbReference type="EMBL" id="PME57024.1"/>
    </source>
</evidence>
<evidence type="ECO:0008006" key="5">
    <source>
        <dbReference type="Google" id="ProtNLM"/>
    </source>
</evidence>
<gene>
    <name evidence="3" type="ORF">BCV30_17805</name>
</gene>
<evidence type="ECO:0000313" key="4">
    <source>
        <dbReference type="Proteomes" id="UP000235778"/>
    </source>
</evidence>
<name>A0A2N7BK22_9VIBR</name>
<keyword evidence="2" id="KW-0732">Signal</keyword>
<reference evidence="4" key="1">
    <citation type="submission" date="2016-07" db="EMBL/GenBank/DDBJ databases">
        <title>Nontailed viruses are major unrecognized killers of bacteria in the ocean.</title>
        <authorList>
            <person name="Kauffman K."/>
            <person name="Hussain F."/>
            <person name="Yang J."/>
            <person name="Arevalo P."/>
            <person name="Brown J."/>
            <person name="Cutler M."/>
            <person name="Kelly L."/>
            <person name="Polz M.F."/>
        </authorList>
    </citation>
    <scope>NUCLEOTIDE SEQUENCE [LARGE SCALE GENOMIC DNA]</scope>
    <source>
        <strain evidence="4">10N.286.55.C1</strain>
    </source>
</reference>
<proteinExistence type="predicted"/>
<organism evidence="3 4">
    <name type="scientific">Vibrio lentus</name>
    <dbReference type="NCBI Taxonomy" id="136468"/>
    <lineage>
        <taxon>Bacteria</taxon>
        <taxon>Pseudomonadati</taxon>
        <taxon>Pseudomonadota</taxon>
        <taxon>Gammaproteobacteria</taxon>
        <taxon>Vibrionales</taxon>
        <taxon>Vibrionaceae</taxon>
        <taxon>Vibrio</taxon>
    </lineage>
</organism>
<accession>A0A2N7BK22</accession>
<protein>
    <recommendedName>
        <fullName evidence="5">Chromosome partitioning protein ParA</fullName>
    </recommendedName>
</protein>
<sequence length="574" mass="63108">MKKVSILAAAIAVALTGCGSDSSNSGTTTPAEPSTTNKFIDAAVEGIYYNTSSGLNGVTNSEGEFTAKTGDTVTFFIGGENGLKVGAASNRDVLTPFEAAGKYARALNLAILLQSLDNQFGNTSDEILTIPDMMREPDAATLAKMKDLSLDDTTSVTDFLKAVGVEVANIASESDALTHMQSAFGSMERGDDSANPFITAGKFVRYIDVTQNSNEFIYVHADKLMEEDMFKRTRGMTEMTFKVNSAESVTMFAGSNDYSLSESFAEQYLTCVSNSAHQWIDEDSSKQQGCDTNKDDTVDQTNGSVTPDSKFVLNDAFAYKLRDLAQSATADEEFTAEDIEGWKPFDVKKASDLNHYTANNVWDDKDEESDPSKWIRDTTSGSFDPVTGIYSEIVKKERLGSNVNNPQPRVTERVAYYYEIPTKDSERYVDFTGTWETKEYCDNGEVAVSTMVFGATKVTTSGFECKSDNGGQSSPEDMGQFDATYTELGAIDYWWFGQTDRASKATLTELNTVVRFCDQDNYVAGSSCNSNDEYFVKWEYQPAGTNWDEGLLIRRKMDNTGNTNGRVSIMQKIN</sequence>
<feature type="chain" id="PRO_5014782374" description="Chromosome partitioning protein ParA" evidence="2">
    <location>
        <begin position="20"/>
        <end position="574"/>
    </location>
</feature>
<comment type="caution">
    <text evidence="3">The sequence shown here is derived from an EMBL/GenBank/DDBJ whole genome shotgun (WGS) entry which is preliminary data.</text>
</comment>
<dbReference type="PROSITE" id="PS51257">
    <property type="entry name" value="PROKAR_LIPOPROTEIN"/>
    <property type="match status" value="1"/>
</dbReference>
<evidence type="ECO:0000256" key="1">
    <source>
        <dbReference type="SAM" id="MobiDB-lite"/>
    </source>
</evidence>
<feature type="signal peptide" evidence="2">
    <location>
        <begin position="1"/>
        <end position="19"/>
    </location>
</feature>
<dbReference type="RefSeq" id="WP_102269762.1">
    <property type="nucleotide sequence ID" value="NZ_MCSH01000193.1"/>
</dbReference>
<evidence type="ECO:0000256" key="2">
    <source>
        <dbReference type="SAM" id="SignalP"/>
    </source>
</evidence>
<feature type="region of interest" description="Disordered" evidence="1">
    <location>
        <begin position="283"/>
        <end position="303"/>
    </location>
</feature>